<gene>
    <name evidence="3" type="ORF">H8B09_07925</name>
</gene>
<keyword evidence="2" id="KW-0812">Transmembrane</keyword>
<proteinExistence type="predicted"/>
<comment type="caution">
    <text evidence="3">The sequence shown here is derived from an EMBL/GenBank/DDBJ whole genome shotgun (WGS) entry which is preliminary data.</text>
</comment>
<protein>
    <submittedName>
        <fullName evidence="3">Uncharacterized protein</fullName>
    </submittedName>
</protein>
<evidence type="ECO:0000313" key="4">
    <source>
        <dbReference type="Proteomes" id="UP000609346"/>
    </source>
</evidence>
<evidence type="ECO:0000313" key="3">
    <source>
        <dbReference type="EMBL" id="MBD3918673.1"/>
    </source>
</evidence>
<organism evidence="3 4">
    <name type="scientific">Paenibacillus terricola</name>
    <dbReference type="NCBI Taxonomy" id="2763503"/>
    <lineage>
        <taxon>Bacteria</taxon>
        <taxon>Bacillati</taxon>
        <taxon>Bacillota</taxon>
        <taxon>Bacilli</taxon>
        <taxon>Bacillales</taxon>
        <taxon>Paenibacillaceae</taxon>
        <taxon>Paenibacillus</taxon>
    </lineage>
</organism>
<accession>A0ABR8MRQ8</accession>
<evidence type="ECO:0000256" key="2">
    <source>
        <dbReference type="SAM" id="Phobius"/>
    </source>
</evidence>
<keyword evidence="4" id="KW-1185">Reference proteome</keyword>
<reference evidence="3 4" key="1">
    <citation type="submission" date="2020-09" db="EMBL/GenBank/DDBJ databases">
        <title>Paenibacillus sp. strain PR3 16S rRNA gene Genome sequencing and assembly.</title>
        <authorList>
            <person name="Kim J."/>
        </authorList>
    </citation>
    <scope>NUCLEOTIDE SEQUENCE [LARGE SCALE GENOMIC DNA]</scope>
    <source>
        <strain evidence="3 4">PR3</strain>
    </source>
</reference>
<name>A0ABR8MRQ8_9BACL</name>
<feature type="region of interest" description="Disordered" evidence="1">
    <location>
        <begin position="58"/>
        <end position="102"/>
    </location>
</feature>
<sequence>MVRRNKDQIWGIVVAALVLLGLAQIMRSGVWTSFVLPAVILGGILLLYLYPPGRARGYRASHPKPKSSSRTPRNNAKPRSRKPAPFKVIEGGKDDDQYPRYH</sequence>
<keyword evidence="2" id="KW-0472">Membrane</keyword>
<feature type="transmembrane region" description="Helical" evidence="2">
    <location>
        <begin position="31"/>
        <end position="50"/>
    </location>
</feature>
<keyword evidence="2" id="KW-1133">Transmembrane helix</keyword>
<feature type="transmembrane region" description="Helical" evidence="2">
    <location>
        <begin position="9"/>
        <end position="25"/>
    </location>
</feature>
<dbReference type="Proteomes" id="UP000609346">
    <property type="component" value="Unassembled WGS sequence"/>
</dbReference>
<feature type="compositionally biased region" description="Basic residues" evidence="1">
    <location>
        <begin position="58"/>
        <end position="67"/>
    </location>
</feature>
<dbReference type="RefSeq" id="WP_191202985.1">
    <property type="nucleotide sequence ID" value="NZ_JACXZA010000002.1"/>
</dbReference>
<dbReference type="EMBL" id="JACXZA010000002">
    <property type="protein sequence ID" value="MBD3918673.1"/>
    <property type="molecule type" value="Genomic_DNA"/>
</dbReference>
<feature type="compositionally biased region" description="Basic and acidic residues" evidence="1">
    <location>
        <begin position="90"/>
        <end position="102"/>
    </location>
</feature>
<evidence type="ECO:0000256" key="1">
    <source>
        <dbReference type="SAM" id="MobiDB-lite"/>
    </source>
</evidence>